<dbReference type="InParanoid" id="A0A0C3G2P5"/>
<protein>
    <submittedName>
        <fullName evidence="1">Uncharacterized protein</fullName>
    </submittedName>
</protein>
<evidence type="ECO:0000313" key="2">
    <source>
        <dbReference type="Proteomes" id="UP000054166"/>
    </source>
</evidence>
<dbReference type="HOGENOM" id="CLU_1741273_0_0_1"/>
<reference evidence="1 2" key="1">
    <citation type="submission" date="2014-04" db="EMBL/GenBank/DDBJ databases">
        <authorList>
            <consortium name="DOE Joint Genome Institute"/>
            <person name="Kuo A."/>
            <person name="Tarkka M."/>
            <person name="Buscot F."/>
            <person name="Kohler A."/>
            <person name="Nagy L.G."/>
            <person name="Floudas D."/>
            <person name="Copeland A."/>
            <person name="Barry K.W."/>
            <person name="Cichocki N."/>
            <person name="Veneault-Fourrey C."/>
            <person name="LaButti K."/>
            <person name="Lindquist E.A."/>
            <person name="Lipzen A."/>
            <person name="Lundell T."/>
            <person name="Morin E."/>
            <person name="Murat C."/>
            <person name="Sun H."/>
            <person name="Tunlid A."/>
            <person name="Henrissat B."/>
            <person name="Grigoriev I.V."/>
            <person name="Hibbett D.S."/>
            <person name="Martin F."/>
            <person name="Nordberg H.P."/>
            <person name="Cantor M.N."/>
            <person name="Hua S.X."/>
        </authorList>
    </citation>
    <scope>NUCLEOTIDE SEQUENCE [LARGE SCALE GENOMIC DNA]</scope>
    <source>
        <strain evidence="1 2">F 1598</strain>
    </source>
</reference>
<name>A0A0C3G2P5_PILCF</name>
<reference evidence="2" key="2">
    <citation type="submission" date="2015-01" db="EMBL/GenBank/DDBJ databases">
        <title>Evolutionary Origins and Diversification of the Mycorrhizal Mutualists.</title>
        <authorList>
            <consortium name="DOE Joint Genome Institute"/>
            <consortium name="Mycorrhizal Genomics Consortium"/>
            <person name="Kohler A."/>
            <person name="Kuo A."/>
            <person name="Nagy L.G."/>
            <person name="Floudas D."/>
            <person name="Copeland A."/>
            <person name="Barry K.W."/>
            <person name="Cichocki N."/>
            <person name="Veneault-Fourrey C."/>
            <person name="LaButti K."/>
            <person name="Lindquist E.A."/>
            <person name="Lipzen A."/>
            <person name="Lundell T."/>
            <person name="Morin E."/>
            <person name="Murat C."/>
            <person name="Riley R."/>
            <person name="Ohm R."/>
            <person name="Sun H."/>
            <person name="Tunlid A."/>
            <person name="Henrissat B."/>
            <person name="Grigoriev I.V."/>
            <person name="Hibbett D.S."/>
            <person name="Martin F."/>
        </authorList>
    </citation>
    <scope>NUCLEOTIDE SEQUENCE [LARGE SCALE GENOMIC DNA]</scope>
    <source>
        <strain evidence="2">F 1598</strain>
    </source>
</reference>
<dbReference type="Proteomes" id="UP000054166">
    <property type="component" value="Unassembled WGS sequence"/>
</dbReference>
<gene>
    <name evidence="1" type="ORF">PILCRDRAFT_375957</name>
</gene>
<dbReference type="AlphaFoldDB" id="A0A0C3G2P5"/>
<proteinExistence type="predicted"/>
<organism evidence="1 2">
    <name type="scientific">Piloderma croceum (strain F 1598)</name>
    <dbReference type="NCBI Taxonomy" id="765440"/>
    <lineage>
        <taxon>Eukaryota</taxon>
        <taxon>Fungi</taxon>
        <taxon>Dikarya</taxon>
        <taxon>Basidiomycota</taxon>
        <taxon>Agaricomycotina</taxon>
        <taxon>Agaricomycetes</taxon>
        <taxon>Agaricomycetidae</taxon>
        <taxon>Atheliales</taxon>
        <taxon>Atheliaceae</taxon>
        <taxon>Piloderma</taxon>
    </lineage>
</organism>
<keyword evidence="2" id="KW-1185">Reference proteome</keyword>
<accession>A0A0C3G2P5</accession>
<sequence>MYYVMYLLLLSRGKLSAKIMERLTDLPSHTVDKLDGSPPSLSQKATDTNYAHDYASGSTIEEHDHDHDLLNTKRLAPQGVFGYRSSYSKLALTIAVCYGGRLHARCSGCGSLCLPGRISTRLGCSPLSVLSRCRRDHLIQCLIETVSSLI</sequence>
<dbReference type="EMBL" id="KN832986">
    <property type="protein sequence ID" value="KIM84926.1"/>
    <property type="molecule type" value="Genomic_DNA"/>
</dbReference>
<evidence type="ECO:0000313" key="1">
    <source>
        <dbReference type="EMBL" id="KIM84926.1"/>
    </source>
</evidence>